<dbReference type="EMBL" id="JNVN01000449">
    <property type="protein sequence ID" value="KHJ35274.1"/>
    <property type="molecule type" value="Genomic_DNA"/>
</dbReference>
<dbReference type="Proteomes" id="UP000030854">
    <property type="component" value="Unassembled WGS sequence"/>
</dbReference>
<proteinExistence type="predicted"/>
<evidence type="ECO:0000313" key="1">
    <source>
        <dbReference type="EMBL" id="KHJ35274.1"/>
    </source>
</evidence>
<accession>A0A0B1PFC4</accession>
<keyword evidence="2" id="KW-1185">Reference proteome</keyword>
<organism evidence="1 2">
    <name type="scientific">Uncinula necator</name>
    <name type="common">Grape powdery mildew</name>
    <dbReference type="NCBI Taxonomy" id="52586"/>
    <lineage>
        <taxon>Eukaryota</taxon>
        <taxon>Fungi</taxon>
        <taxon>Dikarya</taxon>
        <taxon>Ascomycota</taxon>
        <taxon>Pezizomycotina</taxon>
        <taxon>Leotiomycetes</taxon>
        <taxon>Erysiphales</taxon>
        <taxon>Erysiphaceae</taxon>
        <taxon>Erysiphe</taxon>
    </lineage>
</organism>
<dbReference type="HOGENOM" id="CLU_1897738_0_0_1"/>
<dbReference type="AlphaFoldDB" id="A0A0B1PFC4"/>
<comment type="caution">
    <text evidence="1">The sequence shown here is derived from an EMBL/GenBank/DDBJ whole genome shotgun (WGS) entry which is preliminary data.</text>
</comment>
<reference evidence="1 2" key="1">
    <citation type="journal article" date="2014" name="BMC Genomics">
        <title>Adaptive genomic structural variation in the grape powdery mildew pathogen, Erysiphe necator.</title>
        <authorList>
            <person name="Jones L."/>
            <person name="Riaz S."/>
            <person name="Morales-Cruz A."/>
            <person name="Amrine K.C."/>
            <person name="McGuire B."/>
            <person name="Gubler W.D."/>
            <person name="Walker M.A."/>
            <person name="Cantu D."/>
        </authorList>
    </citation>
    <scope>NUCLEOTIDE SEQUENCE [LARGE SCALE GENOMIC DNA]</scope>
    <source>
        <strain evidence="2">c</strain>
    </source>
</reference>
<sequence length="134" mass="14691">MEHVCEACFVLKLWGGYNHHMMGGKLLAPPSSYVRSLVQIPVTAGQDSLNRYDLSAVLAETLERRFVVVKNFVERELVKQESGHHSYLVYAVALVVALEDVAVVHDSYAAVAVAALDSLVEGDSLETWTQSCGL</sequence>
<gene>
    <name evidence="1" type="ORF">EV44_g3427</name>
</gene>
<name>A0A0B1PFC4_UNCNE</name>
<protein>
    <submittedName>
        <fullName evidence="1">Uncharacterized protein</fullName>
    </submittedName>
</protein>
<evidence type="ECO:0000313" key="2">
    <source>
        <dbReference type="Proteomes" id="UP000030854"/>
    </source>
</evidence>